<sequence>MELVDTPYLSGSVESLCINDVFLLKILSKFDHLAKMMKSLLKMVSKCLSKTSKFYQTAYQIIKCILKISKSSWIYLRRATKCKPIILHFVAENIFYPHCVEQFINLPCNYKLIQYRSKPELLGFCMTAFWYAIVELVTQDTSSAYKV</sequence>
<protein>
    <submittedName>
        <fullName evidence="1">Uncharacterized protein</fullName>
    </submittedName>
</protein>
<keyword evidence="2" id="KW-1185">Reference proteome</keyword>
<evidence type="ECO:0000313" key="1">
    <source>
        <dbReference type="EMBL" id="CAI2381783.1"/>
    </source>
</evidence>
<accession>A0AAD1XZL2</accession>
<proteinExistence type="predicted"/>
<reference evidence="1" key="1">
    <citation type="submission" date="2023-07" db="EMBL/GenBank/DDBJ databases">
        <authorList>
            <consortium name="AG Swart"/>
            <person name="Singh M."/>
            <person name="Singh A."/>
            <person name="Seah K."/>
            <person name="Emmerich C."/>
        </authorList>
    </citation>
    <scope>NUCLEOTIDE SEQUENCE</scope>
    <source>
        <strain evidence="1">DP1</strain>
    </source>
</reference>
<gene>
    <name evidence="1" type="ORF">ECRASSUSDP1_LOCUS23248</name>
</gene>
<dbReference type="AlphaFoldDB" id="A0AAD1XZL2"/>
<dbReference type="EMBL" id="CAMPGE010023907">
    <property type="protein sequence ID" value="CAI2381783.1"/>
    <property type="molecule type" value="Genomic_DNA"/>
</dbReference>
<dbReference type="Proteomes" id="UP001295684">
    <property type="component" value="Unassembled WGS sequence"/>
</dbReference>
<name>A0AAD1XZL2_EUPCR</name>
<organism evidence="1 2">
    <name type="scientific">Euplotes crassus</name>
    <dbReference type="NCBI Taxonomy" id="5936"/>
    <lineage>
        <taxon>Eukaryota</taxon>
        <taxon>Sar</taxon>
        <taxon>Alveolata</taxon>
        <taxon>Ciliophora</taxon>
        <taxon>Intramacronucleata</taxon>
        <taxon>Spirotrichea</taxon>
        <taxon>Hypotrichia</taxon>
        <taxon>Euplotida</taxon>
        <taxon>Euplotidae</taxon>
        <taxon>Moneuplotes</taxon>
    </lineage>
</organism>
<evidence type="ECO:0000313" key="2">
    <source>
        <dbReference type="Proteomes" id="UP001295684"/>
    </source>
</evidence>
<comment type="caution">
    <text evidence="1">The sequence shown here is derived from an EMBL/GenBank/DDBJ whole genome shotgun (WGS) entry which is preliminary data.</text>
</comment>